<dbReference type="EMBL" id="MVIL01000442">
    <property type="protein sequence ID" value="ORB76828.1"/>
    <property type="molecule type" value="Genomic_DNA"/>
</dbReference>
<feature type="non-terminal residue" evidence="1">
    <location>
        <position position="120"/>
    </location>
</feature>
<name>A0ABX3TDE7_9MYCO</name>
<dbReference type="Proteomes" id="UP000192847">
    <property type="component" value="Unassembled WGS sequence"/>
</dbReference>
<organism evidence="1 2">
    <name type="scientific">Mycobacterium timonense</name>
    <dbReference type="NCBI Taxonomy" id="701043"/>
    <lineage>
        <taxon>Bacteria</taxon>
        <taxon>Bacillati</taxon>
        <taxon>Actinomycetota</taxon>
        <taxon>Actinomycetes</taxon>
        <taxon>Mycobacteriales</taxon>
        <taxon>Mycobacteriaceae</taxon>
        <taxon>Mycobacterium</taxon>
        <taxon>Mycobacterium avium complex (MAC)</taxon>
    </lineage>
</organism>
<protein>
    <submittedName>
        <fullName evidence="1">Transposase</fullName>
    </submittedName>
</protein>
<reference evidence="1 2" key="1">
    <citation type="submission" date="2017-02" db="EMBL/GenBank/DDBJ databases">
        <title>The new phylogeny of genus Mycobacterium.</title>
        <authorList>
            <person name="Tortoli E."/>
            <person name="Trovato A."/>
            <person name="Cirillo D.M."/>
        </authorList>
    </citation>
    <scope>NUCLEOTIDE SEQUENCE [LARGE SCALE GENOMIC DNA]</scope>
    <source>
        <strain evidence="1 2">CCUG 56329</strain>
    </source>
</reference>
<comment type="caution">
    <text evidence="1">The sequence shown here is derived from an EMBL/GenBank/DDBJ whole genome shotgun (WGS) entry which is preliminary data.</text>
</comment>
<keyword evidence="2" id="KW-1185">Reference proteome</keyword>
<accession>A0ABX3TDE7</accession>
<evidence type="ECO:0000313" key="2">
    <source>
        <dbReference type="Proteomes" id="UP000192847"/>
    </source>
</evidence>
<proteinExistence type="predicted"/>
<gene>
    <name evidence="1" type="ORF">BST46_27910</name>
</gene>
<sequence length="120" mass="13601">MYAAIRRDARAGISGRELQRKHGVGWRTVQAAMASAWPAQRATYPTRASKLDAFKPLIDEILRTDLDAPRKQRHTVTRIFERLRTEYGMDDVSYPVVRAYVAKRRPDISIVCGRGAPGVF</sequence>
<evidence type="ECO:0000313" key="1">
    <source>
        <dbReference type="EMBL" id="ORB76828.1"/>
    </source>
</evidence>